<dbReference type="CDD" id="cd05233">
    <property type="entry name" value="SDR_c"/>
    <property type="match status" value="1"/>
</dbReference>
<dbReference type="NCBIfam" id="NF005559">
    <property type="entry name" value="PRK07231.1"/>
    <property type="match status" value="1"/>
</dbReference>
<dbReference type="FunFam" id="3.40.50.720:FF:000084">
    <property type="entry name" value="Short-chain dehydrogenase reductase"/>
    <property type="match status" value="1"/>
</dbReference>
<evidence type="ECO:0000256" key="2">
    <source>
        <dbReference type="ARBA" id="ARBA00023002"/>
    </source>
</evidence>
<protein>
    <submittedName>
        <fullName evidence="3">Glucose 1-dehydrogenase</fullName>
        <ecNumber evidence="3">1.1.1.47</ecNumber>
    </submittedName>
</protein>
<reference evidence="3" key="1">
    <citation type="submission" date="2020-09" db="EMBL/GenBank/DDBJ databases">
        <title>Bacillus faecalis sp. nov., a moderately halophilic bacterium isolated from cow faeces.</title>
        <authorList>
            <person name="Jiang L."/>
            <person name="Lee J."/>
        </authorList>
    </citation>
    <scope>NUCLEOTIDE SEQUENCE</scope>
    <source>
        <strain evidence="3">AGMB 02131</strain>
    </source>
</reference>
<evidence type="ECO:0000313" key="4">
    <source>
        <dbReference type="Proteomes" id="UP000602076"/>
    </source>
</evidence>
<comment type="similarity">
    <text evidence="1">Belongs to the short-chain dehydrogenases/reductases (SDR) family.</text>
</comment>
<keyword evidence="2 3" id="KW-0560">Oxidoreductase</keyword>
<dbReference type="SUPFAM" id="SSF51735">
    <property type="entry name" value="NAD(P)-binding Rossmann-fold domains"/>
    <property type="match status" value="1"/>
</dbReference>
<gene>
    <name evidence="3" type="ORF">IEO70_02840</name>
</gene>
<dbReference type="PRINTS" id="PR00081">
    <property type="entry name" value="GDHRDH"/>
</dbReference>
<dbReference type="InterPro" id="IPR002347">
    <property type="entry name" value="SDR_fam"/>
</dbReference>
<dbReference type="EMBL" id="JACXSI010000005">
    <property type="protein sequence ID" value="MBD3107289.1"/>
    <property type="molecule type" value="Genomic_DNA"/>
</dbReference>
<keyword evidence="4" id="KW-1185">Reference proteome</keyword>
<dbReference type="InterPro" id="IPR036291">
    <property type="entry name" value="NAD(P)-bd_dom_sf"/>
</dbReference>
<dbReference type="AlphaFoldDB" id="A0A927H9V6"/>
<dbReference type="PANTHER" id="PTHR24321:SF8">
    <property type="entry name" value="ESTRADIOL 17-BETA-DEHYDROGENASE 8-RELATED"/>
    <property type="match status" value="1"/>
</dbReference>
<dbReference type="PRINTS" id="PR00080">
    <property type="entry name" value="SDRFAMILY"/>
</dbReference>
<sequence length="255" mass="26990">MGKLEGKVAIVTGAGSGMGRAIAKLYANEGAKVILADWNENNMNETLEDILSACGEAVAIKTDIAREADVEAMIKKAKEEFGGLDILANVAGISDNLTSLENCTNELYERVMAVNINGPFYASRSAVRLFREQEKAGTIINVSSIAGLLGARGGAAYTMSKHALIGLTRHIAAFYGHNNGKIRANAIAPGSIITGMTEKDPSRVDNYGMEVFKSVGPFNSGVPEDIAAAALFLASDESKFINGEVLTVDSAWTVR</sequence>
<evidence type="ECO:0000313" key="3">
    <source>
        <dbReference type="EMBL" id="MBD3107289.1"/>
    </source>
</evidence>
<name>A0A927H9V6_9BACI</name>
<proteinExistence type="inferred from homology"/>
<evidence type="ECO:0000256" key="1">
    <source>
        <dbReference type="ARBA" id="ARBA00006484"/>
    </source>
</evidence>
<dbReference type="GO" id="GO:0008206">
    <property type="term" value="P:bile acid metabolic process"/>
    <property type="evidence" value="ECO:0007669"/>
    <property type="project" value="UniProtKB-ARBA"/>
</dbReference>
<dbReference type="Gene3D" id="3.40.50.720">
    <property type="entry name" value="NAD(P)-binding Rossmann-like Domain"/>
    <property type="match status" value="1"/>
</dbReference>
<dbReference type="Proteomes" id="UP000602076">
    <property type="component" value="Unassembled WGS sequence"/>
</dbReference>
<dbReference type="InterPro" id="IPR020904">
    <property type="entry name" value="Sc_DH/Rdtase_CS"/>
</dbReference>
<dbReference type="RefSeq" id="WP_190996838.1">
    <property type="nucleotide sequence ID" value="NZ_JACXSI010000005.1"/>
</dbReference>
<dbReference type="GO" id="GO:0047936">
    <property type="term" value="F:glucose 1-dehydrogenase [NAD(P)+] activity"/>
    <property type="evidence" value="ECO:0007669"/>
    <property type="project" value="UniProtKB-EC"/>
</dbReference>
<dbReference type="EC" id="1.1.1.47" evidence="3"/>
<dbReference type="PROSITE" id="PS00061">
    <property type="entry name" value="ADH_SHORT"/>
    <property type="match status" value="1"/>
</dbReference>
<organism evidence="3 4">
    <name type="scientific">Peribacillus faecalis</name>
    <dbReference type="NCBI Taxonomy" id="2772559"/>
    <lineage>
        <taxon>Bacteria</taxon>
        <taxon>Bacillati</taxon>
        <taxon>Bacillota</taxon>
        <taxon>Bacilli</taxon>
        <taxon>Bacillales</taxon>
        <taxon>Bacillaceae</taxon>
        <taxon>Peribacillus</taxon>
    </lineage>
</organism>
<accession>A0A927H9V6</accession>
<dbReference type="Pfam" id="PF13561">
    <property type="entry name" value="adh_short_C2"/>
    <property type="match status" value="1"/>
</dbReference>
<comment type="caution">
    <text evidence="3">The sequence shown here is derived from an EMBL/GenBank/DDBJ whole genome shotgun (WGS) entry which is preliminary data.</text>
</comment>
<dbReference type="PANTHER" id="PTHR24321">
    <property type="entry name" value="DEHYDROGENASES, SHORT CHAIN"/>
    <property type="match status" value="1"/>
</dbReference>